<protein>
    <recommendedName>
        <fullName evidence="10">Elongation of very long chain fatty acids protein</fullName>
        <ecNumber evidence="10">2.3.1.199</ecNumber>
    </recommendedName>
    <alternativeName>
        <fullName evidence="10">Very-long-chain 3-oxoacyl-CoA synthase</fullName>
    </alternativeName>
</protein>
<gene>
    <name evidence="11" type="ORF">AFUS01_LOCUS38670</name>
</gene>
<comment type="subcellular location">
    <subcellularLocation>
        <location evidence="1">Membrane</location>
        <topology evidence="1">Multi-pass membrane protein</topology>
    </subcellularLocation>
</comment>
<evidence type="ECO:0000256" key="8">
    <source>
        <dbReference type="ARBA" id="ARBA00023136"/>
    </source>
</evidence>
<evidence type="ECO:0000313" key="11">
    <source>
        <dbReference type="EMBL" id="CAG7828765.1"/>
    </source>
</evidence>
<keyword evidence="6 10" id="KW-1133">Transmembrane helix</keyword>
<keyword evidence="4 10" id="KW-0812">Transmembrane</keyword>
<keyword evidence="2 10" id="KW-0444">Lipid biosynthesis</keyword>
<comment type="caution">
    <text evidence="10">Lacks conserved residue(s) required for the propagation of feature annotation.</text>
</comment>
<sequence length="225" mass="26987">MENITLPIIDPPYQTNFEFEKFDYFYWRQWMDQRWWWSVGFATLYLFSIVIGKFIMRDREPFKLKRALLLWNSMLAIYSTMSVTRTLPEVLSILGSTHGFHTSICLRDQMTMSHVFWEFIGTWSKVVELGDTFFVILRKQPLILLHWYHHASVLVYTWFSIDANDPAHRWYMIMNTGIHSLMYNYYALRAMGINIPRKFALCLTTVQILQMFMGFYVNLYSVFAI</sequence>
<dbReference type="AlphaFoldDB" id="A0A8J2PM68"/>
<evidence type="ECO:0000256" key="4">
    <source>
        <dbReference type="ARBA" id="ARBA00022692"/>
    </source>
</evidence>
<evidence type="ECO:0000313" key="12">
    <source>
        <dbReference type="Proteomes" id="UP000708208"/>
    </source>
</evidence>
<feature type="transmembrane region" description="Helical" evidence="10">
    <location>
        <begin position="199"/>
        <end position="223"/>
    </location>
</feature>
<keyword evidence="3 10" id="KW-0808">Transferase</keyword>
<comment type="similarity">
    <text evidence="10">Belongs to the ELO family.</text>
</comment>
<organism evidence="11 12">
    <name type="scientific">Allacma fusca</name>
    <dbReference type="NCBI Taxonomy" id="39272"/>
    <lineage>
        <taxon>Eukaryota</taxon>
        <taxon>Metazoa</taxon>
        <taxon>Ecdysozoa</taxon>
        <taxon>Arthropoda</taxon>
        <taxon>Hexapoda</taxon>
        <taxon>Collembola</taxon>
        <taxon>Symphypleona</taxon>
        <taxon>Sminthuridae</taxon>
        <taxon>Allacma</taxon>
    </lineage>
</organism>
<dbReference type="GO" id="GO:0034625">
    <property type="term" value="P:fatty acid elongation, monounsaturated fatty acid"/>
    <property type="evidence" value="ECO:0007669"/>
    <property type="project" value="TreeGrafter"/>
</dbReference>
<evidence type="ECO:0000256" key="2">
    <source>
        <dbReference type="ARBA" id="ARBA00022516"/>
    </source>
</evidence>
<keyword evidence="8 10" id="KW-0472">Membrane</keyword>
<feature type="non-terminal residue" evidence="11">
    <location>
        <position position="1"/>
    </location>
</feature>
<dbReference type="InterPro" id="IPR002076">
    <property type="entry name" value="ELO_fam"/>
</dbReference>
<dbReference type="EC" id="2.3.1.199" evidence="10"/>
<dbReference type="GO" id="GO:0019367">
    <property type="term" value="P:fatty acid elongation, saturated fatty acid"/>
    <property type="evidence" value="ECO:0007669"/>
    <property type="project" value="TreeGrafter"/>
</dbReference>
<dbReference type="GO" id="GO:0005789">
    <property type="term" value="C:endoplasmic reticulum membrane"/>
    <property type="evidence" value="ECO:0007669"/>
    <property type="project" value="TreeGrafter"/>
</dbReference>
<dbReference type="GO" id="GO:0034626">
    <property type="term" value="P:fatty acid elongation, polyunsaturated fatty acid"/>
    <property type="evidence" value="ECO:0007669"/>
    <property type="project" value="TreeGrafter"/>
</dbReference>
<comment type="caution">
    <text evidence="11">The sequence shown here is derived from an EMBL/GenBank/DDBJ whole genome shotgun (WGS) entry which is preliminary data.</text>
</comment>
<dbReference type="OrthoDB" id="10259681at2759"/>
<proteinExistence type="inferred from homology"/>
<keyword evidence="5 10" id="KW-0276">Fatty acid metabolism</keyword>
<feature type="transmembrane region" description="Helical" evidence="10">
    <location>
        <begin position="35"/>
        <end position="56"/>
    </location>
</feature>
<dbReference type="GO" id="GO:0030148">
    <property type="term" value="P:sphingolipid biosynthetic process"/>
    <property type="evidence" value="ECO:0007669"/>
    <property type="project" value="TreeGrafter"/>
</dbReference>
<comment type="catalytic activity">
    <reaction evidence="10">
        <text>a very-long-chain acyl-CoA + malonyl-CoA + H(+) = a very-long-chain 3-oxoacyl-CoA + CO2 + CoA</text>
        <dbReference type="Rhea" id="RHEA:32727"/>
        <dbReference type="ChEBI" id="CHEBI:15378"/>
        <dbReference type="ChEBI" id="CHEBI:16526"/>
        <dbReference type="ChEBI" id="CHEBI:57287"/>
        <dbReference type="ChEBI" id="CHEBI:57384"/>
        <dbReference type="ChEBI" id="CHEBI:90725"/>
        <dbReference type="ChEBI" id="CHEBI:90736"/>
        <dbReference type="EC" id="2.3.1.199"/>
    </reaction>
</comment>
<dbReference type="Pfam" id="PF01151">
    <property type="entry name" value="ELO"/>
    <property type="match status" value="1"/>
</dbReference>
<evidence type="ECO:0000256" key="6">
    <source>
        <dbReference type="ARBA" id="ARBA00022989"/>
    </source>
</evidence>
<evidence type="ECO:0000256" key="3">
    <source>
        <dbReference type="ARBA" id="ARBA00022679"/>
    </source>
</evidence>
<evidence type="ECO:0000256" key="9">
    <source>
        <dbReference type="ARBA" id="ARBA00023160"/>
    </source>
</evidence>
<dbReference type="PANTHER" id="PTHR11157">
    <property type="entry name" value="FATTY ACID ACYL TRANSFERASE-RELATED"/>
    <property type="match status" value="1"/>
</dbReference>
<name>A0A8J2PM68_9HEXA</name>
<evidence type="ECO:0000256" key="5">
    <source>
        <dbReference type="ARBA" id="ARBA00022832"/>
    </source>
</evidence>
<evidence type="ECO:0000256" key="1">
    <source>
        <dbReference type="ARBA" id="ARBA00004141"/>
    </source>
</evidence>
<keyword evidence="12" id="KW-1185">Reference proteome</keyword>
<reference evidence="11" key="1">
    <citation type="submission" date="2021-06" db="EMBL/GenBank/DDBJ databases">
        <authorList>
            <person name="Hodson N. C."/>
            <person name="Mongue J. A."/>
            <person name="Jaron S. K."/>
        </authorList>
    </citation>
    <scope>NUCLEOTIDE SEQUENCE</scope>
</reference>
<feature type="transmembrane region" description="Helical" evidence="10">
    <location>
        <begin position="142"/>
        <end position="161"/>
    </location>
</feature>
<evidence type="ECO:0000256" key="10">
    <source>
        <dbReference type="RuleBase" id="RU361115"/>
    </source>
</evidence>
<dbReference type="Proteomes" id="UP000708208">
    <property type="component" value="Unassembled WGS sequence"/>
</dbReference>
<dbReference type="EMBL" id="CAJVCH010548719">
    <property type="protein sequence ID" value="CAG7828765.1"/>
    <property type="molecule type" value="Genomic_DNA"/>
</dbReference>
<dbReference type="PANTHER" id="PTHR11157:SF17">
    <property type="entry name" value="ELONGATION OF VERY LONG CHAIN FATTY ACIDS PROTEIN 6"/>
    <property type="match status" value="1"/>
</dbReference>
<dbReference type="GO" id="GO:0042761">
    <property type="term" value="P:very long-chain fatty acid biosynthetic process"/>
    <property type="evidence" value="ECO:0007669"/>
    <property type="project" value="TreeGrafter"/>
</dbReference>
<keyword evidence="9 10" id="KW-0275">Fatty acid biosynthesis</keyword>
<feature type="transmembrane region" description="Helical" evidence="10">
    <location>
        <begin position="167"/>
        <end position="187"/>
    </location>
</feature>
<accession>A0A8J2PM68</accession>
<dbReference type="GO" id="GO:0009922">
    <property type="term" value="F:fatty acid elongase activity"/>
    <property type="evidence" value="ECO:0007669"/>
    <property type="project" value="UniProtKB-EC"/>
</dbReference>
<evidence type="ECO:0000256" key="7">
    <source>
        <dbReference type="ARBA" id="ARBA00023098"/>
    </source>
</evidence>
<keyword evidence="7 10" id="KW-0443">Lipid metabolism</keyword>